<sequence length="193" mass="21238">MYRPSPRRVSGVVPGMDWTQLLKELADAVEVRNRRVAALRSAGSHVAELAAQALVAGAPGPPLRRILAGMEPLVEHERPHVCGHSPAVPPARPEPPPVIRQPLPVDNTLGQPVRYSLDEAWQQGILPWKATTARTYMRRRSPERGIPVPEGEPDGQTVRYTEDELKAWRAAWEKQAIPAPNGRVPQGPQSPSH</sequence>
<dbReference type="EMBL" id="AY392410">
    <property type="protein sequence ID" value="AAQ93508.1"/>
    <property type="molecule type" value="Genomic_DNA"/>
</dbReference>
<evidence type="ECO:0000313" key="2">
    <source>
        <dbReference type="EMBL" id="AAQ93508.1"/>
    </source>
</evidence>
<accession>B5GR65</accession>
<geneLocation type="plasmid" evidence="2">
    <name>pSCL2</name>
</geneLocation>
<protein>
    <submittedName>
        <fullName evidence="2">Uncharacterized protein</fullName>
    </submittedName>
</protein>
<organism evidence="2">
    <name type="scientific">Streptomyces clavuligerus</name>
    <dbReference type="NCBI Taxonomy" id="1901"/>
    <lineage>
        <taxon>Bacteria</taxon>
        <taxon>Bacillati</taxon>
        <taxon>Actinomycetota</taxon>
        <taxon>Actinomycetes</taxon>
        <taxon>Kitasatosporales</taxon>
        <taxon>Streptomycetaceae</taxon>
        <taxon>Streptomyces</taxon>
    </lineage>
</organism>
<feature type="region of interest" description="Disordered" evidence="1">
    <location>
        <begin position="174"/>
        <end position="193"/>
    </location>
</feature>
<dbReference type="AlphaFoldDB" id="Q6TMW4"/>
<name>Q6TMW4_STRCL</name>
<evidence type="ECO:0000256" key="1">
    <source>
        <dbReference type="SAM" id="MobiDB-lite"/>
    </source>
</evidence>
<reference evidence="2" key="1">
    <citation type="submission" date="2003-09" db="EMBL/GenBank/DDBJ databases">
        <title>Characterization of pSCL2, a giant linear plasmid in Streptomyces clavuligerus.</title>
        <authorList>
            <person name="Wu W."/>
            <person name="Roy K.L."/>
        </authorList>
    </citation>
    <scope>NUCLEOTIDE SEQUENCE</scope>
    <source>
        <plasmid evidence="2">pSCL2</plasmid>
    </source>
</reference>
<keyword evidence="2" id="KW-0614">Plasmid</keyword>
<accession>Q6TMW4</accession>
<gene>
    <name evidence="2" type="ORF">pSCL2.1.68.7</name>
</gene>
<proteinExistence type="predicted"/>